<evidence type="ECO:0000256" key="1">
    <source>
        <dbReference type="ARBA" id="ARBA00004418"/>
    </source>
</evidence>
<protein>
    <recommendedName>
        <fullName evidence="4">SsuA/THI5-like domain-containing protein</fullName>
    </recommendedName>
</protein>
<keyword evidence="6" id="KW-1185">Reference proteome</keyword>
<evidence type="ECO:0000313" key="5">
    <source>
        <dbReference type="EMBL" id="OLF05966.1"/>
    </source>
</evidence>
<dbReference type="Gene3D" id="3.40.190.10">
    <property type="entry name" value="Periplasmic binding protein-like II"/>
    <property type="match status" value="2"/>
</dbReference>
<name>A0A7Z0WFB1_9PSEU</name>
<dbReference type="SUPFAM" id="SSF53850">
    <property type="entry name" value="Periplasmic binding protein-like II"/>
    <property type="match status" value="1"/>
</dbReference>
<comment type="caution">
    <text evidence="5">The sequence shown here is derived from an EMBL/GenBank/DDBJ whole genome shotgun (WGS) entry which is preliminary data.</text>
</comment>
<organism evidence="5 6">
    <name type="scientific">Actinophytocola xinjiangensis</name>
    <dbReference type="NCBI Taxonomy" id="485602"/>
    <lineage>
        <taxon>Bacteria</taxon>
        <taxon>Bacillati</taxon>
        <taxon>Actinomycetota</taxon>
        <taxon>Actinomycetes</taxon>
        <taxon>Pseudonocardiales</taxon>
        <taxon>Pseudonocardiaceae</taxon>
    </lineage>
</organism>
<dbReference type="AlphaFoldDB" id="A0A7Z0WFB1"/>
<comment type="similarity">
    <text evidence="2">Belongs to the bacterial solute-binding protein SsuA/TauA family.</text>
</comment>
<evidence type="ECO:0000256" key="3">
    <source>
        <dbReference type="ARBA" id="ARBA00022729"/>
    </source>
</evidence>
<evidence type="ECO:0000259" key="4">
    <source>
        <dbReference type="Pfam" id="PF09084"/>
    </source>
</evidence>
<dbReference type="GO" id="GO:0042918">
    <property type="term" value="P:alkanesulfonate transmembrane transport"/>
    <property type="evidence" value="ECO:0007669"/>
    <property type="project" value="TreeGrafter"/>
</dbReference>
<sequence>MASLLAVTTAVTLAGCGSDAGEDGDVTRIKIGYPSDTASYGDLYVCQDEGIFDKHGLQVELTLLKTSSQLVAALSSDAVQIAGGDGRAIATGALQGADLKMIELKLPKYFVEMFGDPSIKTVEDLRGKKVGVTAPGSVTDAATRLMLEDKGLKDDVQVSNLASLPALIAAAKSGEIDALVTAPPQGVSTEDQGWHKITDMTEYETAGSVYAVTGEYAQENKDTVSKFVRANVECLAFLKDEANRDASIDAIQKYTKTENRDMAAYAYDFFTKVWTTDPVVDEDIVREAFVDAASGGEVPDDISQFIDNSFLDALRDEGVIEKSDS</sequence>
<dbReference type="GO" id="GO:0042597">
    <property type="term" value="C:periplasmic space"/>
    <property type="evidence" value="ECO:0007669"/>
    <property type="project" value="UniProtKB-SubCell"/>
</dbReference>
<dbReference type="EMBL" id="MSIF01000024">
    <property type="protein sequence ID" value="OLF05966.1"/>
    <property type="molecule type" value="Genomic_DNA"/>
</dbReference>
<dbReference type="InterPro" id="IPR015168">
    <property type="entry name" value="SsuA/THI5"/>
</dbReference>
<feature type="domain" description="SsuA/THI5-like" evidence="4">
    <location>
        <begin position="43"/>
        <end position="234"/>
    </location>
</feature>
<dbReference type="Proteomes" id="UP000185696">
    <property type="component" value="Unassembled WGS sequence"/>
</dbReference>
<keyword evidence="3" id="KW-0732">Signal</keyword>
<accession>A0A7Z0WFB1</accession>
<gene>
    <name evidence="5" type="ORF">BLA60_33435</name>
</gene>
<proteinExistence type="inferred from homology"/>
<dbReference type="PANTHER" id="PTHR30024">
    <property type="entry name" value="ALIPHATIC SULFONATES-BINDING PROTEIN-RELATED"/>
    <property type="match status" value="1"/>
</dbReference>
<dbReference type="Pfam" id="PF09084">
    <property type="entry name" value="NMT1"/>
    <property type="match status" value="1"/>
</dbReference>
<reference evidence="5 6" key="1">
    <citation type="submission" date="2016-12" db="EMBL/GenBank/DDBJ databases">
        <title>The draft genome sequence of Actinophytocola xinjiangensis.</title>
        <authorList>
            <person name="Wang W."/>
            <person name="Yuan L."/>
        </authorList>
    </citation>
    <scope>NUCLEOTIDE SEQUENCE [LARGE SCALE GENOMIC DNA]</scope>
    <source>
        <strain evidence="5 6">CGMCC 4.4663</strain>
    </source>
</reference>
<evidence type="ECO:0000256" key="2">
    <source>
        <dbReference type="ARBA" id="ARBA00010742"/>
    </source>
</evidence>
<evidence type="ECO:0000313" key="6">
    <source>
        <dbReference type="Proteomes" id="UP000185696"/>
    </source>
</evidence>
<comment type="subcellular location">
    <subcellularLocation>
        <location evidence="1">Periplasm</location>
    </subcellularLocation>
</comment>
<dbReference type="PANTHER" id="PTHR30024:SF47">
    <property type="entry name" value="TAURINE-BINDING PERIPLASMIC PROTEIN"/>
    <property type="match status" value="1"/>
</dbReference>